<organism evidence="1">
    <name type="scientific">Siphoviridae sp. ctGa111</name>
    <dbReference type="NCBI Taxonomy" id="2825413"/>
    <lineage>
        <taxon>Viruses</taxon>
        <taxon>Duplodnaviria</taxon>
        <taxon>Heunggongvirae</taxon>
        <taxon>Uroviricota</taxon>
        <taxon>Caudoviricetes</taxon>
    </lineage>
</organism>
<accession>A0A8S5VDB9</accession>
<name>A0A8S5VDB9_9CAUD</name>
<evidence type="ECO:0000313" key="1">
    <source>
        <dbReference type="EMBL" id="DAG04777.1"/>
    </source>
</evidence>
<sequence length="34" mass="3632">MVNILLKTATSGISLLLSNGQLARIQRLVRLAPA</sequence>
<proteinExistence type="predicted"/>
<reference evidence="1" key="1">
    <citation type="journal article" date="2021" name="Proc. Natl. Acad. Sci. U.S.A.">
        <title>A Catalog of Tens of Thousands of Viruses from Human Metagenomes Reveals Hidden Associations with Chronic Diseases.</title>
        <authorList>
            <person name="Tisza M.J."/>
            <person name="Buck C.B."/>
        </authorList>
    </citation>
    <scope>NUCLEOTIDE SEQUENCE</scope>
    <source>
        <strain evidence="1">CtGa111</strain>
    </source>
</reference>
<protein>
    <submittedName>
        <fullName evidence="1">Uncharacterized protein</fullName>
    </submittedName>
</protein>
<dbReference type="EMBL" id="BK016245">
    <property type="protein sequence ID" value="DAG04777.1"/>
    <property type="molecule type" value="Genomic_DNA"/>
</dbReference>